<feature type="domain" description="Ig-like" evidence="6">
    <location>
        <begin position="246"/>
        <end position="347"/>
    </location>
</feature>
<dbReference type="InterPro" id="IPR003598">
    <property type="entry name" value="Ig_sub2"/>
</dbReference>
<comment type="caution">
    <text evidence="7">The sequence shown here is derived from an EMBL/GenBank/DDBJ whole genome shotgun (WGS) entry which is preliminary data.</text>
</comment>
<dbReference type="PANTHER" id="PTHR12231">
    <property type="entry name" value="CTX-RELATED TYPE I TRANSMEMBRANE PROTEIN"/>
    <property type="match status" value="1"/>
</dbReference>
<dbReference type="SMART" id="SM00408">
    <property type="entry name" value="IGc2"/>
    <property type="match status" value="3"/>
</dbReference>
<keyword evidence="2" id="KW-0677">Repeat</keyword>
<feature type="domain" description="Ig-like" evidence="6">
    <location>
        <begin position="141"/>
        <end position="241"/>
    </location>
</feature>
<dbReference type="SMART" id="SM00008">
    <property type="entry name" value="HormR"/>
    <property type="match status" value="1"/>
</dbReference>
<dbReference type="OrthoDB" id="6138650at2759"/>
<dbReference type="InterPro" id="IPR003599">
    <property type="entry name" value="Ig_sub"/>
</dbReference>
<dbReference type="InterPro" id="IPR036179">
    <property type="entry name" value="Ig-like_dom_sf"/>
</dbReference>
<dbReference type="EMBL" id="UYJE01002108">
    <property type="protein sequence ID" value="VDI07820.1"/>
    <property type="molecule type" value="Genomic_DNA"/>
</dbReference>
<dbReference type="InterPro" id="IPR013783">
    <property type="entry name" value="Ig-like_fold"/>
</dbReference>
<evidence type="ECO:0000313" key="8">
    <source>
        <dbReference type="Proteomes" id="UP000596742"/>
    </source>
</evidence>
<evidence type="ECO:0000256" key="4">
    <source>
        <dbReference type="ARBA" id="ARBA00023319"/>
    </source>
</evidence>
<dbReference type="InterPro" id="IPR051170">
    <property type="entry name" value="Neural/epithelial_adhesion"/>
</dbReference>
<keyword evidence="1" id="KW-0732">Signal</keyword>
<accession>A0A8B6CQL8</accession>
<dbReference type="CDD" id="cd00096">
    <property type="entry name" value="Ig"/>
    <property type="match status" value="2"/>
</dbReference>
<dbReference type="InterPro" id="IPR001879">
    <property type="entry name" value="GPCR_2_extracellular_dom"/>
</dbReference>
<dbReference type="PROSITE" id="PS50227">
    <property type="entry name" value="G_PROTEIN_RECEP_F2_3"/>
    <property type="match status" value="1"/>
</dbReference>
<keyword evidence="8" id="KW-1185">Reference proteome</keyword>
<gene>
    <name evidence="7" type="ORF">MGAL_10B039070</name>
</gene>
<dbReference type="SUPFAM" id="SSF48726">
    <property type="entry name" value="Immunoglobulin"/>
    <property type="match status" value="4"/>
</dbReference>
<dbReference type="GO" id="GO:0004930">
    <property type="term" value="F:G protein-coupled receptor activity"/>
    <property type="evidence" value="ECO:0007669"/>
    <property type="project" value="InterPro"/>
</dbReference>
<protein>
    <recommendedName>
        <fullName evidence="9">HMCN</fullName>
    </recommendedName>
</protein>
<dbReference type="GO" id="GO:0016020">
    <property type="term" value="C:membrane"/>
    <property type="evidence" value="ECO:0007669"/>
    <property type="project" value="InterPro"/>
</dbReference>
<evidence type="ECO:0000259" key="5">
    <source>
        <dbReference type="PROSITE" id="PS50227"/>
    </source>
</evidence>
<dbReference type="AlphaFoldDB" id="A0A8B6CQL8"/>
<dbReference type="Pfam" id="PF02793">
    <property type="entry name" value="HRM"/>
    <property type="match status" value="1"/>
</dbReference>
<dbReference type="PANTHER" id="PTHR12231:SF253">
    <property type="entry name" value="DPR-INTERACTING PROTEIN ETA, ISOFORM B-RELATED"/>
    <property type="match status" value="1"/>
</dbReference>
<name>A0A8B6CQL8_MYTGA</name>
<evidence type="ECO:0000313" key="7">
    <source>
        <dbReference type="EMBL" id="VDI07820.1"/>
    </source>
</evidence>
<sequence length="610" mass="66483">MDAWKKTVKTGAISESMNFNSLADNPSGPVALWILRPWSSLSTPVFPIVTVQVSSYVCIEGNAVTLGCTVYPRLPENIVFWKKLIIDGHLENITSPHSGSTATVPSLTILNATIDDMGFYICFASNSVGTGQSNMTYLIVSDITLSVQVEQASYLVTIGSTVTLVCTVTGFLPVSNVYWQRNINGLLTQITSSTNNTKHSGSTPGTPSLTIFNADQSDAGSYTCLATNEEGTGHSTTTTLSVTETANVTITELTSEGKMATGRNVTVTCKAYISPPKDSVFVVWMLNDAIINPTYSSRWISKIIQSNNFERWEFRLTVINIETSDSGLLTCVVGDGFVFSEETLVLNVIGKPTVDISPRTATAILGDIVNINCTVVYSFSVTTSILWYKNGQTFNGNTGEFITHADNAHATLVIYGIQNAAQYACSGINIYGEGDRLTSHITVMNPDNVYQYCPSDVDQFGSNWEISIENAIAIKPCPGNRTGTTSRFCNSYGEWEEPNYSSCISKDLLNLTLQSELLKNGVEIKDVNSILLDLNNITDIREDLTSGELETSSEILDNIAYFIEERTANLSVDQLENLKGVTRIAKAVTVYTKAYTKVNSSGFQRTVQKD</sequence>
<evidence type="ECO:0000256" key="1">
    <source>
        <dbReference type="ARBA" id="ARBA00022729"/>
    </source>
</evidence>
<evidence type="ECO:0000256" key="3">
    <source>
        <dbReference type="ARBA" id="ARBA00023157"/>
    </source>
</evidence>
<reference evidence="7" key="1">
    <citation type="submission" date="2018-11" db="EMBL/GenBank/DDBJ databases">
        <authorList>
            <person name="Alioto T."/>
            <person name="Alioto T."/>
        </authorList>
    </citation>
    <scope>NUCLEOTIDE SEQUENCE</scope>
</reference>
<feature type="domain" description="G-protein coupled receptors family 2 profile 1" evidence="5">
    <location>
        <begin position="452"/>
        <end position="507"/>
    </location>
</feature>
<dbReference type="PROSITE" id="PS50835">
    <property type="entry name" value="IG_LIKE"/>
    <property type="match status" value="4"/>
</dbReference>
<organism evidence="7 8">
    <name type="scientific">Mytilus galloprovincialis</name>
    <name type="common">Mediterranean mussel</name>
    <dbReference type="NCBI Taxonomy" id="29158"/>
    <lineage>
        <taxon>Eukaryota</taxon>
        <taxon>Metazoa</taxon>
        <taxon>Spiralia</taxon>
        <taxon>Lophotrochozoa</taxon>
        <taxon>Mollusca</taxon>
        <taxon>Bivalvia</taxon>
        <taxon>Autobranchia</taxon>
        <taxon>Pteriomorphia</taxon>
        <taxon>Mytilida</taxon>
        <taxon>Mytiloidea</taxon>
        <taxon>Mytilidae</taxon>
        <taxon>Mytilinae</taxon>
        <taxon>Mytilus</taxon>
    </lineage>
</organism>
<feature type="domain" description="Ig-like" evidence="6">
    <location>
        <begin position="352"/>
        <end position="442"/>
    </location>
</feature>
<keyword evidence="4" id="KW-0393">Immunoglobulin domain</keyword>
<keyword evidence="3" id="KW-1015">Disulfide bond</keyword>
<dbReference type="SMART" id="SM00409">
    <property type="entry name" value="IG"/>
    <property type="match status" value="4"/>
</dbReference>
<evidence type="ECO:0000256" key="2">
    <source>
        <dbReference type="ARBA" id="ARBA00022737"/>
    </source>
</evidence>
<evidence type="ECO:0008006" key="9">
    <source>
        <dbReference type="Google" id="ProtNLM"/>
    </source>
</evidence>
<dbReference type="InterPro" id="IPR007110">
    <property type="entry name" value="Ig-like_dom"/>
</dbReference>
<dbReference type="SUPFAM" id="SSF111418">
    <property type="entry name" value="Hormone receptor domain"/>
    <property type="match status" value="1"/>
</dbReference>
<dbReference type="Gene3D" id="4.10.1240.10">
    <property type="entry name" value="GPCR, family 2, extracellular hormone receptor domain"/>
    <property type="match status" value="1"/>
</dbReference>
<feature type="domain" description="Ig-like" evidence="6">
    <location>
        <begin position="47"/>
        <end position="136"/>
    </location>
</feature>
<proteinExistence type="predicted"/>
<dbReference type="InterPro" id="IPR036445">
    <property type="entry name" value="GPCR_2_extracell_dom_sf"/>
</dbReference>
<dbReference type="Gene3D" id="2.60.40.10">
    <property type="entry name" value="Immunoglobulins"/>
    <property type="match status" value="4"/>
</dbReference>
<evidence type="ECO:0000259" key="6">
    <source>
        <dbReference type="PROSITE" id="PS50835"/>
    </source>
</evidence>
<dbReference type="Proteomes" id="UP000596742">
    <property type="component" value="Unassembled WGS sequence"/>
</dbReference>
<dbReference type="Pfam" id="PF13927">
    <property type="entry name" value="Ig_3"/>
    <property type="match status" value="2"/>
</dbReference>